<dbReference type="GeneID" id="59461624"/>
<reference evidence="2" key="1">
    <citation type="journal article" date="2021" name="Front. Microbiol.">
        <title>Cellular and Genomic Properties of Haloferax gibbonsii LR2-5, the Host of Euryarchaeal Virus HFTV1.</title>
        <authorList>
            <person name="Tittes C."/>
            <person name="Schwarzer S."/>
            <person name="Pfeiffer F."/>
            <person name="Dyall-Smith M."/>
            <person name="Rodriguez-Franco M."/>
            <person name="Oksanen H.M."/>
            <person name="Quax T.E.F."/>
        </authorList>
    </citation>
    <scope>NUCLEOTIDE SEQUENCE</scope>
    <source>
        <strain evidence="2">LR2-5</strain>
    </source>
</reference>
<dbReference type="Proteomes" id="UP000663064">
    <property type="component" value="Plasmid pHGLR3"/>
</dbReference>
<keyword evidence="2" id="KW-0614">Plasmid</keyword>
<feature type="transmembrane region" description="Helical" evidence="1">
    <location>
        <begin position="137"/>
        <end position="156"/>
    </location>
</feature>
<sequence>MDVLLSNLIWLVVFSAAIVSGFLYAIQRLLRKLLQNRSIDSNRIGVAVFVIGAYFLGHPLYPSLVPLIRASTPWLFSVGGVYFTLGLFSFVYQRYPYFSEIGCWLASLVGVVVALLAANGLQFSAVLRLLGSNSIEISLYLSLPLAAMFPVGHISQQSGRKPIILPHLLVFSLYVLALVNSIPMTERVQGPAALVFIAFGVIGILLGIPLYVLGNTLTSSPPR</sequence>
<feature type="transmembrane region" description="Helical" evidence="1">
    <location>
        <begin position="46"/>
        <end position="68"/>
    </location>
</feature>
<keyword evidence="1" id="KW-0472">Membrane</keyword>
<dbReference type="EMBL" id="CP063208">
    <property type="protein sequence ID" value="QOS14106.1"/>
    <property type="molecule type" value="Genomic_DNA"/>
</dbReference>
<organism evidence="2 3">
    <name type="scientific">Haloferax gibbonsii</name>
    <dbReference type="NCBI Taxonomy" id="35746"/>
    <lineage>
        <taxon>Archaea</taxon>
        <taxon>Methanobacteriati</taxon>
        <taxon>Methanobacteriota</taxon>
        <taxon>Stenosarchaea group</taxon>
        <taxon>Halobacteria</taxon>
        <taxon>Halobacteriales</taxon>
        <taxon>Haloferacaceae</taxon>
        <taxon>Haloferax</taxon>
    </lineage>
</organism>
<keyword evidence="1" id="KW-0812">Transmembrane</keyword>
<geneLocation type="plasmid" evidence="2 3">
    <name>pHGLR3</name>
</geneLocation>
<keyword evidence="1" id="KW-1133">Transmembrane helix</keyword>
<feature type="transmembrane region" description="Helical" evidence="1">
    <location>
        <begin position="6"/>
        <end position="26"/>
    </location>
</feature>
<evidence type="ECO:0000313" key="2">
    <source>
        <dbReference type="EMBL" id="QOS14106.1"/>
    </source>
</evidence>
<protein>
    <submittedName>
        <fullName evidence="2">Uncharacterized protein</fullName>
    </submittedName>
</protein>
<evidence type="ECO:0000256" key="1">
    <source>
        <dbReference type="SAM" id="Phobius"/>
    </source>
</evidence>
<gene>
    <name evidence="2" type="ORF">HfgLR_25135</name>
</gene>
<feature type="transmembrane region" description="Helical" evidence="1">
    <location>
        <begin position="194"/>
        <end position="213"/>
    </location>
</feature>
<dbReference type="AlphaFoldDB" id="A0A871BMT2"/>
<feature type="transmembrane region" description="Helical" evidence="1">
    <location>
        <begin position="163"/>
        <end position="182"/>
    </location>
</feature>
<dbReference type="RefSeq" id="WP_193494263.1">
    <property type="nucleotide sequence ID" value="NZ_CP063208.1"/>
</dbReference>
<feature type="transmembrane region" description="Helical" evidence="1">
    <location>
        <begin position="74"/>
        <end position="92"/>
    </location>
</feature>
<accession>A0A871BMT2</accession>
<name>A0A871BMT2_HALGI</name>
<feature type="transmembrane region" description="Helical" evidence="1">
    <location>
        <begin position="104"/>
        <end position="125"/>
    </location>
</feature>
<proteinExistence type="predicted"/>
<evidence type="ECO:0000313" key="3">
    <source>
        <dbReference type="Proteomes" id="UP000663064"/>
    </source>
</evidence>